<dbReference type="InterPro" id="IPR018313">
    <property type="entry name" value="SBP_3_CS"/>
</dbReference>
<reference evidence="10 11" key="1">
    <citation type="submission" date="2017-07" db="EMBL/GenBank/DDBJ databases">
        <title>Elstera cyanobacteriorum sp. nov., a novel bacterium isolated from cyanobacterial aggregates in a eutrophic lake.</title>
        <authorList>
            <person name="Cai H."/>
        </authorList>
    </citation>
    <scope>NUCLEOTIDE SEQUENCE [LARGE SCALE GENOMIC DNA]</scope>
    <source>
        <strain evidence="10 11">TH019</strain>
    </source>
</reference>
<dbReference type="Proteomes" id="UP000216361">
    <property type="component" value="Unassembled WGS sequence"/>
</dbReference>
<evidence type="ECO:0000313" key="11">
    <source>
        <dbReference type="Proteomes" id="UP000216361"/>
    </source>
</evidence>
<dbReference type="SMART" id="SM00062">
    <property type="entry name" value="PBPb"/>
    <property type="match status" value="1"/>
</dbReference>
<dbReference type="GO" id="GO:0030288">
    <property type="term" value="C:outer membrane-bounded periplasmic space"/>
    <property type="evidence" value="ECO:0007669"/>
    <property type="project" value="InterPro"/>
</dbReference>
<evidence type="ECO:0000256" key="6">
    <source>
        <dbReference type="RuleBase" id="RU003744"/>
    </source>
</evidence>
<evidence type="ECO:0000256" key="1">
    <source>
        <dbReference type="ARBA" id="ARBA00004418"/>
    </source>
</evidence>
<evidence type="ECO:0000256" key="3">
    <source>
        <dbReference type="ARBA" id="ARBA00022448"/>
    </source>
</evidence>
<name>A0A255XXL9_9PROT</name>
<dbReference type="Pfam" id="PF00497">
    <property type="entry name" value="SBP_bac_3"/>
    <property type="match status" value="1"/>
</dbReference>
<dbReference type="GO" id="GO:0016020">
    <property type="term" value="C:membrane"/>
    <property type="evidence" value="ECO:0007669"/>
    <property type="project" value="InterPro"/>
</dbReference>
<dbReference type="InterPro" id="IPR001320">
    <property type="entry name" value="Iontro_rcpt_C"/>
</dbReference>
<dbReference type="SUPFAM" id="SSF53850">
    <property type="entry name" value="Periplasmic binding protein-like II"/>
    <property type="match status" value="1"/>
</dbReference>
<dbReference type="GO" id="GO:0015276">
    <property type="term" value="F:ligand-gated monoatomic ion channel activity"/>
    <property type="evidence" value="ECO:0007669"/>
    <property type="project" value="InterPro"/>
</dbReference>
<accession>A0A255XXL9</accession>
<evidence type="ECO:0000259" key="8">
    <source>
        <dbReference type="SMART" id="SM00062"/>
    </source>
</evidence>
<keyword evidence="4 7" id="KW-0732">Signal</keyword>
<feature type="chain" id="PRO_5013033342" description="Nickel transporter" evidence="7">
    <location>
        <begin position="24"/>
        <end position="256"/>
    </location>
</feature>
<proteinExistence type="inferred from homology"/>
<dbReference type="SMART" id="SM00079">
    <property type="entry name" value="PBPe"/>
    <property type="match status" value="1"/>
</dbReference>
<evidence type="ECO:0000256" key="2">
    <source>
        <dbReference type="ARBA" id="ARBA00010333"/>
    </source>
</evidence>
<gene>
    <name evidence="10" type="ORF">CHR90_02790</name>
</gene>
<comment type="similarity">
    <text evidence="2 6">Belongs to the bacterial solute-binding protein 3 family.</text>
</comment>
<feature type="signal peptide" evidence="7">
    <location>
        <begin position="1"/>
        <end position="23"/>
    </location>
</feature>
<sequence length="256" mass="28229">MTVKKIVLALATLGVALTSGAYAQSSKTLHLGTEGAYAPFNFIDKDGKVKGFDIEIGDALCAEMKRKCEWVTQEWDGIIPALKAKKFDAIIASMSINEKRKKEVDFTDRYYFTPGMMIARKGASLKQDALSGKTVGVQVETIHAQFMEERYKDKGITLKQYKTQDEANLDLANGRLDVVMADSAVLEDWVKGNGGYAKFERVGEFIRDPILGNGAGIAIRKGDKELTTAFNKALAAIKANGTYAKINAKYFDFDIR</sequence>
<dbReference type="PANTHER" id="PTHR35936">
    <property type="entry name" value="MEMBRANE-BOUND LYTIC MUREIN TRANSGLYCOSYLASE F"/>
    <property type="match status" value="1"/>
</dbReference>
<keyword evidence="3" id="KW-0813">Transport</keyword>
<dbReference type="InterPro" id="IPR001638">
    <property type="entry name" value="Solute-binding_3/MltF_N"/>
</dbReference>
<evidence type="ECO:0000313" key="10">
    <source>
        <dbReference type="EMBL" id="OYQ21135.1"/>
    </source>
</evidence>
<protein>
    <recommendedName>
        <fullName evidence="12">Nickel transporter</fullName>
    </recommendedName>
</protein>
<dbReference type="Gene3D" id="3.40.190.10">
    <property type="entry name" value="Periplasmic binding protein-like II"/>
    <property type="match status" value="2"/>
</dbReference>
<dbReference type="OrthoDB" id="9807134at2"/>
<feature type="domain" description="Solute-binding protein family 3/N-terminal" evidence="8">
    <location>
        <begin position="28"/>
        <end position="254"/>
    </location>
</feature>
<keyword evidence="5" id="KW-0574">Periplasm</keyword>
<dbReference type="InterPro" id="IPR005768">
    <property type="entry name" value="Lys_Arg_Orn-bd"/>
</dbReference>
<dbReference type="NCBIfam" id="TIGR01096">
    <property type="entry name" value="3A0103s03R"/>
    <property type="match status" value="1"/>
</dbReference>
<evidence type="ECO:0000259" key="9">
    <source>
        <dbReference type="SMART" id="SM00079"/>
    </source>
</evidence>
<dbReference type="EMBL" id="NOXS01000024">
    <property type="protein sequence ID" value="OYQ21135.1"/>
    <property type="molecule type" value="Genomic_DNA"/>
</dbReference>
<feature type="domain" description="Ionotropic glutamate receptor C-terminal" evidence="9">
    <location>
        <begin position="28"/>
        <end position="253"/>
    </location>
</feature>
<keyword evidence="11" id="KW-1185">Reference proteome</keyword>
<comment type="caution">
    <text evidence="10">The sequence shown here is derived from an EMBL/GenBank/DDBJ whole genome shotgun (WGS) entry which is preliminary data.</text>
</comment>
<evidence type="ECO:0000256" key="5">
    <source>
        <dbReference type="ARBA" id="ARBA00022764"/>
    </source>
</evidence>
<evidence type="ECO:0000256" key="7">
    <source>
        <dbReference type="SAM" id="SignalP"/>
    </source>
</evidence>
<evidence type="ECO:0008006" key="12">
    <source>
        <dbReference type="Google" id="ProtNLM"/>
    </source>
</evidence>
<evidence type="ECO:0000256" key="4">
    <source>
        <dbReference type="ARBA" id="ARBA00022729"/>
    </source>
</evidence>
<dbReference type="PROSITE" id="PS01039">
    <property type="entry name" value="SBP_BACTERIAL_3"/>
    <property type="match status" value="1"/>
</dbReference>
<dbReference type="AlphaFoldDB" id="A0A255XXL9"/>
<organism evidence="10 11">
    <name type="scientific">Elstera cyanobacteriorum</name>
    <dbReference type="NCBI Taxonomy" id="2022747"/>
    <lineage>
        <taxon>Bacteria</taxon>
        <taxon>Pseudomonadati</taxon>
        <taxon>Pseudomonadota</taxon>
        <taxon>Alphaproteobacteria</taxon>
        <taxon>Rhodospirillales</taxon>
        <taxon>Rhodospirillaceae</taxon>
        <taxon>Elstera</taxon>
    </lineage>
</organism>
<dbReference type="PANTHER" id="PTHR35936:SF17">
    <property type="entry name" value="ARGININE-BINDING EXTRACELLULAR PROTEIN ARTP"/>
    <property type="match status" value="1"/>
</dbReference>
<comment type="subcellular location">
    <subcellularLocation>
        <location evidence="1">Periplasm</location>
    </subcellularLocation>
</comment>